<dbReference type="Pfam" id="PF13731">
    <property type="entry name" value="WxL"/>
    <property type="match status" value="1"/>
</dbReference>
<dbReference type="InterPro" id="IPR032109">
    <property type="entry name" value="Big_3_5"/>
</dbReference>
<feature type="domain" description="WxL" evidence="2">
    <location>
        <begin position="397"/>
        <end position="521"/>
    </location>
</feature>
<feature type="signal peptide" evidence="1">
    <location>
        <begin position="1"/>
        <end position="30"/>
    </location>
</feature>
<accession>A0ABQ4B6E3</accession>
<keyword evidence="1" id="KW-0732">Signal</keyword>
<dbReference type="RefSeq" id="WP_203825046.1">
    <property type="nucleotide sequence ID" value="NZ_BAAATY010000006.1"/>
</dbReference>
<dbReference type="InterPro" id="IPR013783">
    <property type="entry name" value="Ig-like_fold"/>
</dbReference>
<dbReference type="Gene3D" id="2.60.40.10">
    <property type="entry name" value="Immunoglobulins"/>
    <property type="match status" value="2"/>
</dbReference>
<proteinExistence type="predicted"/>
<reference evidence="4 5" key="1">
    <citation type="submission" date="2021-01" db="EMBL/GenBank/DDBJ databases">
        <title>Whole genome shotgun sequence of Actinoplanes palleronii NBRC 14916.</title>
        <authorList>
            <person name="Komaki H."/>
            <person name="Tamura T."/>
        </authorList>
    </citation>
    <scope>NUCLEOTIDE SEQUENCE [LARGE SCALE GENOMIC DNA]</scope>
    <source>
        <strain evidence="4 5">NBRC 14916</strain>
    </source>
</reference>
<feature type="domain" description="Bacterial Ig-like" evidence="3">
    <location>
        <begin position="170"/>
        <end position="254"/>
    </location>
</feature>
<organism evidence="4 5">
    <name type="scientific">Actinoplanes palleronii</name>
    <dbReference type="NCBI Taxonomy" id="113570"/>
    <lineage>
        <taxon>Bacteria</taxon>
        <taxon>Bacillati</taxon>
        <taxon>Actinomycetota</taxon>
        <taxon>Actinomycetes</taxon>
        <taxon>Micromonosporales</taxon>
        <taxon>Micromonosporaceae</taxon>
        <taxon>Actinoplanes</taxon>
    </lineage>
</organism>
<comment type="caution">
    <text evidence="4">The sequence shown here is derived from an EMBL/GenBank/DDBJ whole genome shotgun (WGS) entry which is preliminary data.</text>
</comment>
<evidence type="ECO:0000256" key="1">
    <source>
        <dbReference type="SAM" id="SignalP"/>
    </source>
</evidence>
<dbReference type="Proteomes" id="UP000624709">
    <property type="component" value="Unassembled WGS sequence"/>
</dbReference>
<protein>
    <recommendedName>
        <fullName evidence="6">Ig-like domain-containing protein</fullName>
    </recommendedName>
</protein>
<keyword evidence="5" id="KW-1185">Reference proteome</keyword>
<feature type="domain" description="Bacterial Ig-like" evidence="3">
    <location>
        <begin position="277"/>
        <end position="353"/>
    </location>
</feature>
<name>A0ABQ4B6E3_9ACTN</name>
<dbReference type="InterPro" id="IPR027994">
    <property type="entry name" value="WxL_dom"/>
</dbReference>
<evidence type="ECO:0000259" key="3">
    <source>
        <dbReference type="Pfam" id="PF16640"/>
    </source>
</evidence>
<evidence type="ECO:0008006" key="6">
    <source>
        <dbReference type="Google" id="ProtNLM"/>
    </source>
</evidence>
<evidence type="ECO:0000313" key="4">
    <source>
        <dbReference type="EMBL" id="GIE66224.1"/>
    </source>
</evidence>
<evidence type="ECO:0000259" key="2">
    <source>
        <dbReference type="Pfam" id="PF13731"/>
    </source>
</evidence>
<sequence length="525" mass="51330">MQLTSRTAKGALVAVAATALVLPFGAAAQAAPAAGTLGSWTTTPATGLDTSGPKVHTSAGCSTDSDSYWAYLYGPGKFADGYLIAQPQDVGFSTTSGFDVQLGVSFKDAATELGTVIVPGQYDLVISCVDGFAQVVKGTFGGAFFFTTATAWTTTDPNQSTASTTVLTVAPTGPVTAGDEVTLKAAVTPATAAGTVQFKDGSANLGSPVTVAAGAAELKTSALTAGDHSLTAVFTSTTTGVAGSTSAAATLVVTAGVAQTTSTALAVNPQGSAEKFSPVTLSASVTPATTAGKVQFTDGGKDLGAPVTLAGGTATLTTSSLAEGDHGFTARFVPADATRFAGSESGSVALTVTPFKGGSASQTISTTVESGALTISVANSTPVVLPAPALTTDAARLTTSGSLNALTVTDTRAGDFGWNVSGQVSDFSDGSNHSINAANLGWSPKVLDKSASQTVTAGTKVDPADAIASGAAAPAGLGLASARTLAVAGRGAGMGTAHVTADVSLQAPTTTVAGTYTATLTITAI</sequence>
<feature type="chain" id="PRO_5045983963" description="Ig-like domain-containing protein" evidence="1">
    <location>
        <begin position="31"/>
        <end position="525"/>
    </location>
</feature>
<dbReference type="Pfam" id="PF16640">
    <property type="entry name" value="Big_3_5"/>
    <property type="match status" value="2"/>
</dbReference>
<gene>
    <name evidence="4" type="ORF">Apa02nite_023320</name>
</gene>
<evidence type="ECO:0000313" key="5">
    <source>
        <dbReference type="Proteomes" id="UP000624709"/>
    </source>
</evidence>
<dbReference type="EMBL" id="BOMS01000031">
    <property type="protein sequence ID" value="GIE66224.1"/>
    <property type="molecule type" value="Genomic_DNA"/>
</dbReference>